<proteinExistence type="predicted"/>
<comment type="caution">
    <text evidence="1">The sequence shown here is derived from an EMBL/GenBank/DDBJ whole genome shotgun (WGS) entry which is preliminary data.</text>
</comment>
<name>A0A8J2Z3R7_9GAMM</name>
<protein>
    <submittedName>
        <fullName evidence="1">Uncharacterized protein</fullName>
    </submittedName>
</protein>
<dbReference type="Proteomes" id="UP000636949">
    <property type="component" value="Unassembled WGS sequence"/>
</dbReference>
<evidence type="ECO:0000313" key="2">
    <source>
        <dbReference type="Proteomes" id="UP000636949"/>
    </source>
</evidence>
<dbReference type="EMBL" id="BMJS01000008">
    <property type="protein sequence ID" value="GGF94729.1"/>
    <property type="molecule type" value="Genomic_DNA"/>
</dbReference>
<sequence>MKTVTTHTQAMTVVFWADRGVIAQSVKTQWQYDGIVARLHGDALENRQQAS</sequence>
<evidence type="ECO:0000313" key="1">
    <source>
        <dbReference type="EMBL" id="GGF94729.1"/>
    </source>
</evidence>
<gene>
    <name evidence="1" type="ORF">GCM10010995_09950</name>
</gene>
<reference evidence="1" key="2">
    <citation type="submission" date="2020-09" db="EMBL/GenBank/DDBJ databases">
        <authorList>
            <person name="Sun Q."/>
            <person name="Zhou Y."/>
        </authorList>
    </citation>
    <scope>NUCLEOTIDE SEQUENCE</scope>
    <source>
        <strain evidence="1">CGMCC 1.15758</strain>
    </source>
</reference>
<accession>A0A8J2Z3R7</accession>
<reference evidence="1" key="1">
    <citation type="journal article" date="2014" name="Int. J. Syst. Evol. Microbiol.">
        <title>Complete genome sequence of Corynebacterium casei LMG S-19264T (=DSM 44701T), isolated from a smear-ripened cheese.</title>
        <authorList>
            <consortium name="US DOE Joint Genome Institute (JGI-PGF)"/>
            <person name="Walter F."/>
            <person name="Albersmeier A."/>
            <person name="Kalinowski J."/>
            <person name="Ruckert C."/>
        </authorList>
    </citation>
    <scope>NUCLEOTIDE SEQUENCE</scope>
    <source>
        <strain evidence="1">CGMCC 1.15758</strain>
    </source>
</reference>
<organism evidence="1 2">
    <name type="scientific">Cysteiniphilum litorale</name>
    <dbReference type="NCBI Taxonomy" id="2056700"/>
    <lineage>
        <taxon>Bacteria</taxon>
        <taxon>Pseudomonadati</taxon>
        <taxon>Pseudomonadota</taxon>
        <taxon>Gammaproteobacteria</taxon>
        <taxon>Thiotrichales</taxon>
        <taxon>Fastidiosibacteraceae</taxon>
        <taxon>Cysteiniphilum</taxon>
    </lineage>
</organism>
<keyword evidence="2" id="KW-1185">Reference proteome</keyword>
<dbReference type="AlphaFoldDB" id="A0A8J2Z3R7"/>